<evidence type="ECO:0000313" key="1">
    <source>
        <dbReference type="EMBL" id="KAJ9108455.1"/>
    </source>
</evidence>
<accession>A0ACC2WAV4</accession>
<keyword evidence="2" id="KW-1185">Reference proteome</keyword>
<evidence type="ECO:0000313" key="2">
    <source>
        <dbReference type="Proteomes" id="UP001241377"/>
    </source>
</evidence>
<reference evidence="1" key="1">
    <citation type="submission" date="2023-04" db="EMBL/GenBank/DDBJ databases">
        <title>Draft Genome sequencing of Naganishia species isolated from polar environments using Oxford Nanopore Technology.</title>
        <authorList>
            <person name="Leo P."/>
            <person name="Venkateswaran K."/>
        </authorList>
    </citation>
    <scope>NUCLEOTIDE SEQUENCE</scope>
    <source>
        <strain evidence="1">MNA-CCFEE 5261</strain>
    </source>
</reference>
<sequence>MNSYTLVPSSGGVTVAFRLNSDFIKSVKTAKSSPKLVVRDGQVSIRLSPTQEYPCSSQLENSPMEIYDKNHFLGSVTSKLTVITDKKLIRDHIRRPQTTVLPSPTLPQRPASALPAVRQQRPKNYAPYVILADASGSNSSSDIIATLMAFLALGPATRDELERQLRAPAKVVDGFIANYTQPYNPADVFTGGDVFAYNAVKAHDHFVLKDRAYKELRPWQWNYSDDERQFVLKNTHNALTRLGFLETHPLRRKICDQPQEGEIVPKKLALGGGLLTSKSPNRPVSASPLKRRSDVSSSDDDERRKRKKSDTECTSPSSIDDSGDDDDRATKRTQYYANLAIKFRAKYQEYERLYSTLKTHPKRNNGDKKDLSRLFEMHSTLAEWKKKLWDFDNESRTKSDIMAMAKHKKEKKKPAKKPLDY</sequence>
<dbReference type="EMBL" id="JASBWR010000020">
    <property type="protein sequence ID" value="KAJ9108455.1"/>
    <property type="molecule type" value="Genomic_DNA"/>
</dbReference>
<comment type="caution">
    <text evidence="1">The sequence shown here is derived from an EMBL/GenBank/DDBJ whole genome shotgun (WGS) entry which is preliminary data.</text>
</comment>
<dbReference type="Proteomes" id="UP001241377">
    <property type="component" value="Unassembled WGS sequence"/>
</dbReference>
<name>A0ACC2WAV4_9TREE</name>
<organism evidence="1 2">
    <name type="scientific">Naganishia cerealis</name>
    <dbReference type="NCBI Taxonomy" id="610337"/>
    <lineage>
        <taxon>Eukaryota</taxon>
        <taxon>Fungi</taxon>
        <taxon>Dikarya</taxon>
        <taxon>Basidiomycota</taxon>
        <taxon>Agaricomycotina</taxon>
        <taxon>Tremellomycetes</taxon>
        <taxon>Filobasidiales</taxon>
        <taxon>Filobasidiaceae</taxon>
        <taxon>Naganishia</taxon>
    </lineage>
</organism>
<protein>
    <submittedName>
        <fullName evidence="1">Uncharacterized protein</fullName>
    </submittedName>
</protein>
<proteinExistence type="predicted"/>
<gene>
    <name evidence="1" type="ORF">QFC19_002440</name>
</gene>